<reference evidence="12" key="1">
    <citation type="submission" date="2010-05" db="EMBL/GenBank/DDBJ databases">
        <title>The draft genome of Desulfonatronospira thiodismutans ASO3-1.</title>
        <authorList>
            <consortium name="US DOE Joint Genome Institute (JGI-PGF)"/>
            <person name="Lucas S."/>
            <person name="Copeland A."/>
            <person name="Lapidus A."/>
            <person name="Cheng J.-F."/>
            <person name="Bruce D."/>
            <person name="Goodwin L."/>
            <person name="Pitluck S."/>
            <person name="Chertkov O."/>
            <person name="Brettin T."/>
            <person name="Detter J.C."/>
            <person name="Han C."/>
            <person name="Land M.L."/>
            <person name="Hauser L."/>
            <person name="Kyrpides N."/>
            <person name="Mikhailova N."/>
            <person name="Muyzer G."/>
            <person name="Woyke T."/>
        </authorList>
    </citation>
    <scope>NUCLEOTIDE SEQUENCE [LARGE SCALE GENOMIC DNA]</scope>
    <source>
        <strain evidence="12">ASO3-1</strain>
    </source>
</reference>
<feature type="domain" description="Prepilin peptidase A24 N-terminal" evidence="11">
    <location>
        <begin position="13"/>
        <end position="96"/>
    </location>
</feature>
<dbReference type="PANTHER" id="PTHR30487:SF0">
    <property type="entry name" value="PREPILIN LEADER PEPTIDASE_N-METHYLTRANSFERASE-RELATED"/>
    <property type="match status" value="1"/>
</dbReference>
<dbReference type="OrthoDB" id="9789291at2"/>
<protein>
    <recommendedName>
        <fullName evidence="9">Prepilin leader peptidase/N-methyltransferase</fullName>
        <ecNumber evidence="9">2.1.1.-</ecNumber>
        <ecNumber evidence="9">3.4.23.43</ecNumber>
    </recommendedName>
</protein>
<keyword evidence="6" id="KW-1133">Transmembrane helix</keyword>
<keyword evidence="5 9" id="KW-0812">Transmembrane</keyword>
<dbReference type="MEROPS" id="A24.019"/>
<dbReference type="AlphaFoldDB" id="D6STD7"/>
<gene>
    <name evidence="12" type="ORF">Dthio_PD1292</name>
</gene>
<dbReference type="GO" id="GO:0032259">
    <property type="term" value="P:methylation"/>
    <property type="evidence" value="ECO:0007669"/>
    <property type="project" value="UniProtKB-KW"/>
</dbReference>
<keyword evidence="9" id="KW-0645">Protease</keyword>
<keyword evidence="13" id="KW-1185">Reference proteome</keyword>
<dbReference type="GO" id="GO:0006465">
    <property type="term" value="P:signal peptide processing"/>
    <property type="evidence" value="ECO:0007669"/>
    <property type="project" value="TreeGrafter"/>
</dbReference>
<dbReference type="PRINTS" id="PR00864">
    <property type="entry name" value="PREPILNPTASE"/>
</dbReference>
<evidence type="ECO:0000313" key="13">
    <source>
        <dbReference type="Proteomes" id="UP000005496"/>
    </source>
</evidence>
<evidence type="ECO:0000256" key="2">
    <source>
        <dbReference type="ARBA" id="ARBA00005801"/>
    </source>
</evidence>
<evidence type="ECO:0000256" key="3">
    <source>
        <dbReference type="ARBA" id="ARBA00022475"/>
    </source>
</evidence>
<dbReference type="GO" id="GO:0004190">
    <property type="term" value="F:aspartic-type endopeptidase activity"/>
    <property type="evidence" value="ECO:0007669"/>
    <property type="project" value="UniProtKB-EC"/>
</dbReference>
<evidence type="ECO:0000259" key="10">
    <source>
        <dbReference type="Pfam" id="PF01478"/>
    </source>
</evidence>
<dbReference type="InterPro" id="IPR014032">
    <property type="entry name" value="Peptidase_A24A_bac"/>
</dbReference>
<dbReference type="Pfam" id="PF06750">
    <property type="entry name" value="A24_N_bact"/>
    <property type="match status" value="1"/>
</dbReference>
<evidence type="ECO:0000256" key="7">
    <source>
        <dbReference type="ARBA" id="ARBA00023136"/>
    </source>
</evidence>
<dbReference type="InterPro" id="IPR000045">
    <property type="entry name" value="Prepilin_IV_endopep_pep"/>
</dbReference>
<dbReference type="RefSeq" id="WP_008871302.1">
    <property type="nucleotide sequence ID" value="NZ_ACJN02000003.1"/>
</dbReference>
<dbReference type="EC" id="2.1.1.-" evidence="9"/>
<evidence type="ECO:0000259" key="11">
    <source>
        <dbReference type="Pfam" id="PF06750"/>
    </source>
</evidence>
<keyword evidence="3" id="KW-1003">Cell membrane</keyword>
<dbReference type="eggNOG" id="COG1989">
    <property type="taxonomic scope" value="Bacteria"/>
</dbReference>
<organism evidence="12 13">
    <name type="scientific">Desulfonatronospira thiodismutans ASO3-1</name>
    <dbReference type="NCBI Taxonomy" id="555779"/>
    <lineage>
        <taxon>Bacteria</taxon>
        <taxon>Pseudomonadati</taxon>
        <taxon>Thermodesulfobacteriota</taxon>
        <taxon>Desulfovibrionia</taxon>
        <taxon>Desulfovibrionales</taxon>
        <taxon>Desulfonatronovibrionaceae</taxon>
        <taxon>Desulfonatronospira</taxon>
    </lineage>
</organism>
<evidence type="ECO:0000256" key="1">
    <source>
        <dbReference type="ARBA" id="ARBA00004429"/>
    </source>
</evidence>
<dbReference type="InterPro" id="IPR010627">
    <property type="entry name" value="Prepilin_pept_A24_N"/>
</dbReference>
<comment type="subcellular location">
    <subcellularLocation>
        <location evidence="1">Cell inner membrane</location>
        <topology evidence="1">Multi-pass membrane protein</topology>
    </subcellularLocation>
    <subcellularLocation>
        <location evidence="9">Cell membrane</location>
        <topology evidence="9">Multi-pass membrane protein</topology>
    </subcellularLocation>
</comment>
<comment type="function">
    <text evidence="9">Plays an essential role in type IV pili and type II pseudopili formation by proteolytically removing the leader sequence from substrate proteins and subsequently monomethylating the alpha-amino group of the newly exposed N-terminal phenylalanine.</text>
</comment>
<dbReference type="Proteomes" id="UP000005496">
    <property type="component" value="Unassembled WGS sequence"/>
</dbReference>
<dbReference type="Pfam" id="PF01478">
    <property type="entry name" value="Peptidase_A24"/>
    <property type="match status" value="1"/>
</dbReference>
<sequence>MEFESFFPVLALIVGLCLGSFYNVCIHRYVTGQSIVLPGSHCPGCGHILSWWENIPLISYVLLLGRCRSCRQGISPVYPVVESLSGILALFLALKFGFGLEWLAYMLFFGLLIVASFIDLKIYILPDIITLPGALLAFGASFILPVFWLDALLGALLGAGLFWSLQWAYRTFKKVEGLGTGDIKLMLMLGALVGWQGLPIQIFAAALTGLAASLIYMKKTPGGGMQTPIPFGPFLALGAVIYILAGENIWTWYLGG</sequence>
<dbReference type="Gene3D" id="1.20.120.1220">
    <property type="match status" value="1"/>
</dbReference>
<feature type="domain" description="Prepilin type IV endopeptidase peptidase" evidence="10">
    <location>
        <begin position="106"/>
        <end position="212"/>
    </location>
</feature>
<evidence type="ECO:0000256" key="5">
    <source>
        <dbReference type="ARBA" id="ARBA00022692"/>
    </source>
</evidence>
<comment type="caution">
    <text evidence="12">The sequence shown here is derived from an EMBL/GenBank/DDBJ whole genome shotgun (WGS) entry which is preliminary data.</text>
</comment>
<dbReference type="GO" id="GO:0005886">
    <property type="term" value="C:plasma membrane"/>
    <property type="evidence" value="ECO:0007669"/>
    <property type="project" value="UniProtKB-SubCell"/>
</dbReference>
<keyword evidence="4" id="KW-0997">Cell inner membrane</keyword>
<proteinExistence type="inferred from homology"/>
<accession>D6STD7</accession>
<evidence type="ECO:0000256" key="4">
    <source>
        <dbReference type="ARBA" id="ARBA00022519"/>
    </source>
</evidence>
<comment type="catalytic activity">
    <reaction evidence="9">
        <text>Typically cleaves a -Gly-|-Phe- bond to release an N-terminal, basic peptide of 5-8 residues from type IV prepilin, and then N-methylates the new N-terminal amino group, the methyl donor being S-adenosyl-L-methionine.</text>
        <dbReference type="EC" id="3.4.23.43"/>
    </reaction>
</comment>
<evidence type="ECO:0000256" key="8">
    <source>
        <dbReference type="RuleBase" id="RU003793"/>
    </source>
</evidence>
<keyword evidence="9" id="KW-0489">Methyltransferase</keyword>
<name>D6STD7_9BACT</name>
<evidence type="ECO:0000256" key="9">
    <source>
        <dbReference type="RuleBase" id="RU003794"/>
    </source>
</evidence>
<dbReference type="PANTHER" id="PTHR30487">
    <property type="entry name" value="TYPE 4 PREPILIN-LIKE PROTEINS LEADER PEPTIDE-PROCESSING ENZYME"/>
    <property type="match status" value="1"/>
</dbReference>
<keyword evidence="9" id="KW-0511">Multifunctional enzyme</keyword>
<evidence type="ECO:0000313" key="12">
    <source>
        <dbReference type="EMBL" id="EFI33953.1"/>
    </source>
</evidence>
<dbReference type="InterPro" id="IPR050882">
    <property type="entry name" value="Prepilin_peptidase/N-MTase"/>
</dbReference>
<evidence type="ECO:0000256" key="6">
    <source>
        <dbReference type="ARBA" id="ARBA00022989"/>
    </source>
</evidence>
<keyword evidence="9" id="KW-0808">Transferase</keyword>
<comment type="similarity">
    <text evidence="2 8">Belongs to the peptidase A24 family.</text>
</comment>
<dbReference type="EMBL" id="ACJN02000003">
    <property type="protein sequence ID" value="EFI33953.1"/>
    <property type="molecule type" value="Genomic_DNA"/>
</dbReference>
<keyword evidence="9" id="KW-0378">Hydrolase</keyword>
<keyword evidence="7" id="KW-0472">Membrane</keyword>
<dbReference type="EC" id="3.4.23.43" evidence="9"/>
<dbReference type="GO" id="GO:0008168">
    <property type="term" value="F:methyltransferase activity"/>
    <property type="evidence" value="ECO:0007669"/>
    <property type="project" value="UniProtKB-KW"/>
</dbReference>